<evidence type="ECO:0000313" key="1">
    <source>
        <dbReference type="EMBL" id="KAK3799514.1"/>
    </source>
</evidence>
<sequence length="168" mass="18257">MFTTDPGAQPHVLSKVHFVELVTDYPASARPPLYGQRPGPTKDSEALDTDPVAWAMVRSCDRSAASDGARVCSLSRPSGVADDEIVRICHSIQITAVLHRTGSQLFEEGFLPLAVSRQSVGVERLKIIIVLSGANSLTRKVCNHLPHVTHDCEALQLPTVWIRLGLVL</sequence>
<accession>A0AAE1E9N3</accession>
<dbReference type="AlphaFoldDB" id="A0AAE1E9N3"/>
<evidence type="ECO:0000313" key="2">
    <source>
        <dbReference type="Proteomes" id="UP001283361"/>
    </source>
</evidence>
<dbReference type="Proteomes" id="UP001283361">
    <property type="component" value="Unassembled WGS sequence"/>
</dbReference>
<name>A0AAE1E9N3_9GAST</name>
<reference evidence="1" key="1">
    <citation type="journal article" date="2023" name="G3 (Bethesda)">
        <title>A reference genome for the long-term kleptoplast-retaining sea slug Elysia crispata morphotype clarki.</title>
        <authorList>
            <person name="Eastman K.E."/>
            <person name="Pendleton A.L."/>
            <person name="Shaikh M.A."/>
            <person name="Suttiyut T."/>
            <person name="Ogas R."/>
            <person name="Tomko P."/>
            <person name="Gavelis G."/>
            <person name="Widhalm J.R."/>
            <person name="Wisecaver J.H."/>
        </authorList>
    </citation>
    <scope>NUCLEOTIDE SEQUENCE</scope>
    <source>
        <strain evidence="1">ECLA1</strain>
    </source>
</reference>
<gene>
    <name evidence="1" type="ORF">RRG08_052699</name>
</gene>
<keyword evidence="2" id="KW-1185">Reference proteome</keyword>
<dbReference type="EMBL" id="JAWDGP010000556">
    <property type="protein sequence ID" value="KAK3799514.1"/>
    <property type="molecule type" value="Genomic_DNA"/>
</dbReference>
<comment type="caution">
    <text evidence="1">The sequence shown here is derived from an EMBL/GenBank/DDBJ whole genome shotgun (WGS) entry which is preliminary data.</text>
</comment>
<proteinExistence type="predicted"/>
<protein>
    <submittedName>
        <fullName evidence="1">Uncharacterized protein</fullName>
    </submittedName>
</protein>
<organism evidence="1 2">
    <name type="scientific">Elysia crispata</name>
    <name type="common">lettuce slug</name>
    <dbReference type="NCBI Taxonomy" id="231223"/>
    <lineage>
        <taxon>Eukaryota</taxon>
        <taxon>Metazoa</taxon>
        <taxon>Spiralia</taxon>
        <taxon>Lophotrochozoa</taxon>
        <taxon>Mollusca</taxon>
        <taxon>Gastropoda</taxon>
        <taxon>Heterobranchia</taxon>
        <taxon>Euthyneura</taxon>
        <taxon>Panpulmonata</taxon>
        <taxon>Sacoglossa</taxon>
        <taxon>Placobranchoidea</taxon>
        <taxon>Plakobranchidae</taxon>
        <taxon>Elysia</taxon>
    </lineage>
</organism>